<name>A0A415ME65_9FIRM</name>
<gene>
    <name evidence="1" type="ORF">DW007_02490</name>
</gene>
<accession>A0A415ME65</accession>
<evidence type="ECO:0000313" key="2">
    <source>
        <dbReference type="Proteomes" id="UP000285201"/>
    </source>
</evidence>
<dbReference type="RefSeq" id="WP_118370324.1">
    <property type="nucleotide sequence ID" value="NZ_QROY01000002.1"/>
</dbReference>
<evidence type="ECO:0000313" key="1">
    <source>
        <dbReference type="EMBL" id="RHL71031.1"/>
    </source>
</evidence>
<comment type="caution">
    <text evidence="1">The sequence shown here is derived from an EMBL/GenBank/DDBJ whole genome shotgun (WGS) entry which is preliminary data.</text>
</comment>
<dbReference type="Proteomes" id="UP000285201">
    <property type="component" value="Unassembled WGS sequence"/>
</dbReference>
<sequence>MSDYRYMRVIRCKVDLNKISVSSLWDLEDKFTDLFDMNLPRYFEKAVAENDEYLDYVLESKIDDNGGEWGKSRYLTENEANKYLLLFSEIYPDVKRDDLRAVEFCWYDCSEAPLYYDVDEEEWL</sequence>
<dbReference type="AlphaFoldDB" id="A0A415ME65"/>
<reference evidence="1 2" key="1">
    <citation type="submission" date="2018-08" db="EMBL/GenBank/DDBJ databases">
        <title>A genome reference for cultivated species of the human gut microbiota.</title>
        <authorList>
            <person name="Zou Y."/>
            <person name="Xue W."/>
            <person name="Luo G."/>
        </authorList>
    </citation>
    <scope>NUCLEOTIDE SEQUENCE [LARGE SCALE GENOMIC DNA]</scope>
    <source>
        <strain evidence="1 2">AF36-7BH</strain>
    </source>
</reference>
<organism evidence="1 2">
    <name type="scientific">Lachnospira eligens</name>
    <dbReference type="NCBI Taxonomy" id="39485"/>
    <lineage>
        <taxon>Bacteria</taxon>
        <taxon>Bacillati</taxon>
        <taxon>Bacillota</taxon>
        <taxon>Clostridia</taxon>
        <taxon>Lachnospirales</taxon>
        <taxon>Lachnospiraceae</taxon>
        <taxon>Lachnospira</taxon>
    </lineage>
</organism>
<protein>
    <submittedName>
        <fullName evidence="1">Uncharacterized protein</fullName>
    </submittedName>
</protein>
<proteinExistence type="predicted"/>
<dbReference type="EMBL" id="QROY01000002">
    <property type="protein sequence ID" value="RHL71031.1"/>
    <property type="molecule type" value="Genomic_DNA"/>
</dbReference>